<dbReference type="Proteomes" id="UP001228044">
    <property type="component" value="Unassembled WGS sequence"/>
</dbReference>
<proteinExistence type="predicted"/>
<dbReference type="InterPro" id="IPR014710">
    <property type="entry name" value="RmlC-like_jellyroll"/>
</dbReference>
<dbReference type="InterPro" id="IPR011051">
    <property type="entry name" value="RmlC_Cupin_sf"/>
</dbReference>
<keyword evidence="1" id="KW-0238">DNA-binding</keyword>
<name>A0ABT8DQ99_9BURK</name>
<dbReference type="InterPro" id="IPR003313">
    <property type="entry name" value="AraC-bd"/>
</dbReference>
<comment type="caution">
    <text evidence="3">The sequence shown here is derived from an EMBL/GenBank/DDBJ whole genome shotgun (WGS) entry which is preliminary data.</text>
</comment>
<dbReference type="Pfam" id="PF02311">
    <property type="entry name" value="AraC_binding"/>
    <property type="match status" value="1"/>
</dbReference>
<feature type="domain" description="AraC-type arabinose-binding/dimerisation" evidence="2">
    <location>
        <begin position="30"/>
        <end position="83"/>
    </location>
</feature>
<dbReference type="RefSeq" id="WP_290358818.1">
    <property type="nucleotide sequence ID" value="NZ_JAUHHC010000002.1"/>
</dbReference>
<reference evidence="3 4" key="1">
    <citation type="submission" date="2023-06" db="EMBL/GenBank/DDBJ databases">
        <title>Pelomonas sp. PFR6 16S ribosomal RNA gene Genome sequencing and assembly.</title>
        <authorList>
            <person name="Woo H."/>
        </authorList>
    </citation>
    <scope>NUCLEOTIDE SEQUENCE [LARGE SCALE GENOMIC DNA]</scope>
    <source>
        <strain evidence="3 4">PFR6</strain>
    </source>
</reference>
<gene>
    <name evidence="3" type="ORF">QWJ38_09575</name>
</gene>
<evidence type="ECO:0000313" key="3">
    <source>
        <dbReference type="EMBL" id="MDN3920525.1"/>
    </source>
</evidence>
<evidence type="ECO:0000256" key="1">
    <source>
        <dbReference type="ARBA" id="ARBA00023125"/>
    </source>
</evidence>
<keyword evidence="4" id="KW-1185">Reference proteome</keyword>
<dbReference type="Gene3D" id="2.60.120.10">
    <property type="entry name" value="Jelly Rolls"/>
    <property type="match status" value="1"/>
</dbReference>
<organism evidence="3 4">
    <name type="scientific">Roseateles violae</name>
    <dbReference type="NCBI Taxonomy" id="3058042"/>
    <lineage>
        <taxon>Bacteria</taxon>
        <taxon>Pseudomonadati</taxon>
        <taxon>Pseudomonadota</taxon>
        <taxon>Betaproteobacteria</taxon>
        <taxon>Burkholderiales</taxon>
        <taxon>Sphaerotilaceae</taxon>
        <taxon>Roseateles</taxon>
    </lineage>
</organism>
<dbReference type="EMBL" id="JAUHHC010000002">
    <property type="protein sequence ID" value="MDN3920525.1"/>
    <property type="molecule type" value="Genomic_DNA"/>
</dbReference>
<evidence type="ECO:0000313" key="4">
    <source>
        <dbReference type="Proteomes" id="UP001228044"/>
    </source>
</evidence>
<protein>
    <submittedName>
        <fullName evidence="3">AraC family ligand binding domain-containing protein</fullName>
    </submittedName>
</protein>
<sequence>MSPPDFEQFAAAKRAAGFDEVLAREWPPLTVLDEHTHDFALQALLVRGEMWLSVAGRTRHLRPGDAFELAHGEPHAERYGAEGACYWVARRAADK</sequence>
<dbReference type="SUPFAM" id="SSF51182">
    <property type="entry name" value="RmlC-like cupins"/>
    <property type="match status" value="1"/>
</dbReference>
<evidence type="ECO:0000259" key="2">
    <source>
        <dbReference type="Pfam" id="PF02311"/>
    </source>
</evidence>
<accession>A0ABT8DQ99</accession>